<evidence type="ECO:0000313" key="3">
    <source>
        <dbReference type="Proteomes" id="UP000180036"/>
    </source>
</evidence>
<accession>A0AAP7N678</accession>
<dbReference type="Proteomes" id="UP000180036">
    <property type="component" value="Unassembled WGS sequence"/>
</dbReference>
<dbReference type="InterPro" id="IPR054252">
    <property type="entry name" value="Pam3_gp18"/>
</dbReference>
<dbReference type="RefSeq" id="WP_071347912.1">
    <property type="nucleotide sequence ID" value="NZ_JAQHXZ010000035.1"/>
</dbReference>
<comment type="caution">
    <text evidence="2">The sequence shown here is derived from an EMBL/GenBank/DDBJ whole genome shotgun (WGS) entry which is preliminary data.</text>
</comment>
<evidence type="ECO:0000259" key="1">
    <source>
        <dbReference type="Pfam" id="PF22479"/>
    </source>
</evidence>
<reference evidence="2 3" key="1">
    <citation type="submission" date="2016-10" db="EMBL/GenBank/DDBJ databases">
        <authorList>
            <person name="Marach S."/>
            <person name="Prathuangwong S."/>
            <person name="Takikawa Y."/>
            <person name="Dohra H."/>
        </authorList>
    </citation>
    <scope>NUCLEOTIDE SEQUENCE [LARGE SCALE GENOMIC DNA]</scope>
    <source>
        <strain evidence="2 3">K2</strain>
    </source>
</reference>
<proteinExistence type="predicted"/>
<dbReference type="EMBL" id="MOEA01000003">
    <property type="protein sequence ID" value="OIK20316.1"/>
    <property type="molecule type" value="Genomic_DNA"/>
</dbReference>
<name>A0AAP7N678_BACAM</name>
<dbReference type="AlphaFoldDB" id="A0AAP7N678"/>
<gene>
    <name evidence="2" type="ORF">BKP66_11825</name>
</gene>
<dbReference type="Pfam" id="PF22479">
    <property type="entry name" value="Pam3_gp18"/>
    <property type="match status" value="1"/>
</dbReference>
<feature type="domain" description="Cyanophage baseplate Pam3 plug gp18" evidence="1">
    <location>
        <begin position="5"/>
        <end position="105"/>
    </location>
</feature>
<sequence length="119" mass="13706">MATRDYIPFDKEDIPQQFEFDLADDTFILRINYNQSDDSFSLDLYEQDMTPIVLGEKLILNVPLWDEIINENLPAPALIPLDESNSETRVTYKNFMETVFLYIDDVADGSEGDDIGDDE</sequence>
<protein>
    <recommendedName>
        <fullName evidence="1">Cyanophage baseplate Pam3 plug gp18 domain-containing protein</fullName>
    </recommendedName>
</protein>
<organism evidence="2 3">
    <name type="scientific">Bacillus amyloliquefaciens</name>
    <name type="common">Bacillus velezensis</name>
    <dbReference type="NCBI Taxonomy" id="1390"/>
    <lineage>
        <taxon>Bacteria</taxon>
        <taxon>Bacillati</taxon>
        <taxon>Bacillota</taxon>
        <taxon>Bacilli</taxon>
        <taxon>Bacillales</taxon>
        <taxon>Bacillaceae</taxon>
        <taxon>Bacillus</taxon>
        <taxon>Bacillus amyloliquefaciens group</taxon>
    </lineage>
</organism>
<evidence type="ECO:0000313" key="2">
    <source>
        <dbReference type="EMBL" id="OIK20316.1"/>
    </source>
</evidence>